<gene>
    <name evidence="3" type="ORF">AHA02nite_13330</name>
</gene>
<dbReference type="RefSeq" id="WP_146815598.1">
    <property type="nucleotide sequence ID" value="NZ_BJYA01000006.1"/>
</dbReference>
<protein>
    <submittedName>
        <fullName evidence="3">Uncharacterized protein</fullName>
    </submittedName>
</protein>
<dbReference type="AlphaFoldDB" id="A0A511W3M6"/>
<name>A0A511W3M6_9BACI</name>
<evidence type="ECO:0000256" key="1">
    <source>
        <dbReference type="SAM" id="MobiDB-lite"/>
    </source>
</evidence>
<evidence type="ECO:0000313" key="3">
    <source>
        <dbReference type="EMBL" id="GEN45557.1"/>
    </source>
</evidence>
<keyword evidence="2" id="KW-1133">Transmembrane helix</keyword>
<accession>A0A511W3M6</accession>
<feature type="region of interest" description="Disordered" evidence="1">
    <location>
        <begin position="79"/>
        <end position="142"/>
    </location>
</feature>
<feature type="region of interest" description="Disordered" evidence="1">
    <location>
        <begin position="1"/>
        <end position="22"/>
    </location>
</feature>
<keyword evidence="2" id="KW-0812">Transmembrane</keyword>
<comment type="caution">
    <text evidence="3">The sequence shown here is derived from an EMBL/GenBank/DDBJ whole genome shotgun (WGS) entry which is preliminary data.</text>
</comment>
<feature type="transmembrane region" description="Helical" evidence="2">
    <location>
        <begin position="53"/>
        <end position="75"/>
    </location>
</feature>
<organism evidence="3 4">
    <name type="scientific">Alkalibacillus haloalkaliphilus</name>
    <dbReference type="NCBI Taxonomy" id="94136"/>
    <lineage>
        <taxon>Bacteria</taxon>
        <taxon>Bacillati</taxon>
        <taxon>Bacillota</taxon>
        <taxon>Bacilli</taxon>
        <taxon>Bacillales</taxon>
        <taxon>Bacillaceae</taxon>
        <taxon>Alkalibacillus</taxon>
    </lineage>
</organism>
<evidence type="ECO:0000313" key="4">
    <source>
        <dbReference type="Proteomes" id="UP000321440"/>
    </source>
</evidence>
<dbReference type="OrthoDB" id="1267107at2"/>
<keyword evidence="2" id="KW-0472">Membrane</keyword>
<proteinExistence type="predicted"/>
<reference evidence="3 4" key="1">
    <citation type="submission" date="2019-07" db="EMBL/GenBank/DDBJ databases">
        <title>Whole genome shotgun sequence of Alkalibacillus haloalkaliphilus NBRC 103110.</title>
        <authorList>
            <person name="Hosoyama A."/>
            <person name="Uohara A."/>
            <person name="Ohji S."/>
            <person name="Ichikawa N."/>
        </authorList>
    </citation>
    <scope>NUCLEOTIDE SEQUENCE [LARGE SCALE GENOMIC DNA]</scope>
    <source>
        <strain evidence="3 4">NBRC 103110</strain>
    </source>
</reference>
<keyword evidence="4" id="KW-1185">Reference proteome</keyword>
<dbReference type="EMBL" id="BJYA01000006">
    <property type="protein sequence ID" value="GEN45557.1"/>
    <property type="molecule type" value="Genomic_DNA"/>
</dbReference>
<feature type="compositionally biased region" description="Acidic residues" evidence="1">
    <location>
        <begin position="101"/>
        <end position="138"/>
    </location>
</feature>
<evidence type="ECO:0000256" key="2">
    <source>
        <dbReference type="SAM" id="Phobius"/>
    </source>
</evidence>
<dbReference type="Proteomes" id="UP000321440">
    <property type="component" value="Unassembled WGS sequence"/>
</dbReference>
<sequence>MSEFNDKNLEKQLKSLPKHEMTDEQIESMHAELIKTAEHYDKKDNRRIFMRRIAVGVTTAAAVFLIAFIGISFMGDDDHADEPMTTQESDDFDGEASTFEDREEEGTAGDEEAREESEEDEARDESEEAETEEAEQDSETIVTEQSENIIEHLANEDYSAVADFVHEEQGLLFSPYINVSEDDLIFTAEEVANFETDETVYVWGTEDGSGYDIELTPMEYHEQYVYQHDYTNPDERLVDEFENRSMMENNIQEYFPEAHVVEYHVEGSDDMDYGSINLVYEENDAGEWKLVAIVNEEWVI</sequence>